<gene>
    <name evidence="3" type="ORF">Q5I04_04945</name>
    <name evidence="4" type="ORF">Q5I06_05260</name>
</gene>
<dbReference type="Pfam" id="PF13083">
    <property type="entry name" value="KH_KhpA-B"/>
    <property type="match status" value="1"/>
</dbReference>
<dbReference type="PANTHER" id="PTHR34654:SF1">
    <property type="entry name" value="RNA-BINDING PROTEIN KHPA"/>
    <property type="match status" value="1"/>
</dbReference>
<evidence type="ECO:0000313" key="4">
    <source>
        <dbReference type="EMBL" id="MDP2539179.1"/>
    </source>
</evidence>
<dbReference type="InterPro" id="IPR020627">
    <property type="entry name" value="KhpA"/>
</dbReference>
<comment type="caution">
    <text evidence="4">The sequence shown here is derived from an EMBL/GenBank/DDBJ whole genome shotgun (WGS) entry which is preliminary data.</text>
</comment>
<dbReference type="InterPro" id="IPR009019">
    <property type="entry name" value="KH_sf_prok-type"/>
</dbReference>
<proteinExistence type="predicted"/>
<dbReference type="GO" id="GO:0003723">
    <property type="term" value="F:RNA binding"/>
    <property type="evidence" value="ECO:0007669"/>
    <property type="project" value="UniProtKB-KW"/>
</dbReference>
<keyword evidence="2" id="KW-0694">RNA-binding</keyword>
<dbReference type="Proteomes" id="UP001177258">
    <property type="component" value="Unassembled WGS sequence"/>
</dbReference>
<keyword evidence="1" id="KW-0963">Cytoplasm</keyword>
<evidence type="ECO:0000313" key="6">
    <source>
        <dbReference type="Proteomes" id="UP001240777"/>
    </source>
</evidence>
<dbReference type="RefSeq" id="WP_305517099.1">
    <property type="nucleotide sequence ID" value="NZ_JAUPEV010000006.1"/>
</dbReference>
<evidence type="ECO:0000313" key="5">
    <source>
        <dbReference type="Proteomes" id="UP001177258"/>
    </source>
</evidence>
<organism evidence="4 5">
    <name type="scientific">Helicobacter cappadocius</name>
    <dbReference type="NCBI Taxonomy" id="3063998"/>
    <lineage>
        <taxon>Bacteria</taxon>
        <taxon>Pseudomonadati</taxon>
        <taxon>Campylobacterota</taxon>
        <taxon>Epsilonproteobacteria</taxon>
        <taxon>Campylobacterales</taxon>
        <taxon>Helicobacteraceae</taxon>
        <taxon>Helicobacter</taxon>
    </lineage>
</organism>
<dbReference type="AlphaFoldDB" id="A0AA90SSQ1"/>
<dbReference type="EMBL" id="JAUYZK010000006">
    <property type="protein sequence ID" value="MDP2539179.1"/>
    <property type="molecule type" value="Genomic_DNA"/>
</dbReference>
<sequence length="83" mass="9086">MVEQFLENYVKKIVQHPDKVSISVAPTMDGCRSIVIYTSPLDIGRVIGKDGKMISALKTFISGAKAKDGLTYKIVVQANDSKK</sequence>
<name>A0AA90SSQ1_9HELI</name>
<evidence type="ECO:0000256" key="1">
    <source>
        <dbReference type="ARBA" id="ARBA00022490"/>
    </source>
</evidence>
<dbReference type="CDD" id="cd22533">
    <property type="entry name" value="KH-II_YlqC-like"/>
    <property type="match status" value="1"/>
</dbReference>
<keyword evidence="6" id="KW-1185">Reference proteome</keyword>
<evidence type="ECO:0000313" key="3">
    <source>
        <dbReference type="EMBL" id="MDO7253255.1"/>
    </source>
</evidence>
<protein>
    <submittedName>
        <fullName evidence="4">KH domain-containing protein</fullName>
    </submittedName>
</protein>
<dbReference type="Proteomes" id="UP001240777">
    <property type="component" value="Unassembled WGS sequence"/>
</dbReference>
<dbReference type="EMBL" id="JAUPEV010000006">
    <property type="protein sequence ID" value="MDO7253255.1"/>
    <property type="molecule type" value="Genomic_DNA"/>
</dbReference>
<reference evidence="3 5" key="3">
    <citation type="journal article" date="2024" name="Syst. Appl. Microbiol.">
        <title>Helicobacter cappadocius sp. nov., from lizards: The first psychrotrophic Helicobacter species.</title>
        <authorList>
            <person name="Aydin F."/>
            <person name="Tarhane S."/>
            <person name="Karakaya E."/>
            <person name="Abay S."/>
            <person name="Kayman T."/>
            <person name="Guran O."/>
            <person name="Bozkurt E."/>
            <person name="Uzum N."/>
            <person name="Avci A."/>
            <person name="Olgun K."/>
            <person name="Jablonski D."/>
            <person name="Guran C."/>
            <person name="Burcin Saticioglu I."/>
        </authorList>
    </citation>
    <scope>NUCLEOTIDE SEQUENCE [LARGE SCALE GENOMIC DNA]</scope>
    <source>
        <strain evidence="3">Faydin-H75</strain>
        <strain evidence="5">faydin-H76</strain>
    </source>
</reference>
<accession>A0AA90SSQ1</accession>
<reference evidence="4 6" key="1">
    <citation type="submission" date="2023-07" db="EMBL/GenBank/DDBJ databases">
        <title>Unpublished Manusciprt.</title>
        <authorList>
            <person name="Aydin F."/>
            <person name="Tarhane S."/>
            <person name="Saticioglu I.B."/>
            <person name="Karakaya E."/>
            <person name="Abay S."/>
            <person name="Guran O."/>
            <person name="Bozkurt E."/>
            <person name="Uzum N."/>
            <person name="Olgun K."/>
            <person name="Jablonski D."/>
        </authorList>
    </citation>
    <scope>NUCLEOTIDE SEQUENCE</scope>
    <source>
        <strain evidence="6">faydin-H75</strain>
        <strain evidence="4">Faydin-H76</strain>
    </source>
</reference>
<evidence type="ECO:0000256" key="2">
    <source>
        <dbReference type="ARBA" id="ARBA00022884"/>
    </source>
</evidence>
<dbReference type="SUPFAM" id="SSF54814">
    <property type="entry name" value="Prokaryotic type KH domain (KH-domain type II)"/>
    <property type="match status" value="1"/>
</dbReference>
<reference evidence="3" key="2">
    <citation type="submission" date="2023-07" db="EMBL/GenBank/DDBJ databases">
        <authorList>
            <person name="Aydin F."/>
            <person name="Tarhane S."/>
            <person name="Saticioglu I.B."/>
            <person name="Karakaya E."/>
            <person name="Abay S."/>
            <person name="Guran O."/>
            <person name="Bozkurt E."/>
            <person name="Uzum N."/>
            <person name="Olgun K."/>
            <person name="Jablonski D."/>
        </authorList>
    </citation>
    <scope>NUCLEOTIDE SEQUENCE</scope>
    <source>
        <strain evidence="3">Faydin-H75</strain>
    </source>
</reference>
<dbReference type="PANTHER" id="PTHR34654">
    <property type="entry name" value="UPF0109 PROTEIN SCO5592"/>
    <property type="match status" value="1"/>
</dbReference>